<keyword evidence="3" id="KW-1185">Reference proteome</keyword>
<dbReference type="AlphaFoldDB" id="A0A3N4HUZ3"/>
<dbReference type="InterPro" id="IPR018858">
    <property type="entry name" value="DUF2458"/>
</dbReference>
<name>A0A3N4HUZ3_ASCIM</name>
<protein>
    <submittedName>
        <fullName evidence="2">Uncharacterized protein</fullName>
    </submittedName>
</protein>
<dbReference type="Proteomes" id="UP000275078">
    <property type="component" value="Unassembled WGS sequence"/>
</dbReference>
<feature type="compositionally biased region" description="Low complexity" evidence="1">
    <location>
        <begin position="95"/>
        <end position="104"/>
    </location>
</feature>
<sequence length="280" mass="30778">MSAPLPDEVAKLLGILSGYAGQQPTPPVPQPPPPPPPPPPAQQQQQSRYYPNAVDLSSLLQGYSIPQSQPPSQPSQQSFNYAAPTIPYHTPSLHSTPSIPSTPLETPPPAPPRPAPVDPSTITTYPRALSYITKTLSTPQFIAKIRQMKASQHSMEHQWHSERELLISRQSNRHSSSAQLSSLLASLPGCGQSAQAVQVHMPSEEENKKELREYDLKIHKKVKDMVRMMENELAGLGVPFFCGGKGGKVKSEGGEMEVEELKRCRERVMDLLEDLAAEEE</sequence>
<feature type="region of interest" description="Disordered" evidence="1">
    <location>
        <begin position="15"/>
        <end position="120"/>
    </location>
</feature>
<evidence type="ECO:0000313" key="3">
    <source>
        <dbReference type="Proteomes" id="UP000275078"/>
    </source>
</evidence>
<accession>A0A3N4HUZ3</accession>
<evidence type="ECO:0000313" key="2">
    <source>
        <dbReference type="EMBL" id="RPA77605.1"/>
    </source>
</evidence>
<organism evidence="2 3">
    <name type="scientific">Ascobolus immersus RN42</name>
    <dbReference type="NCBI Taxonomy" id="1160509"/>
    <lineage>
        <taxon>Eukaryota</taxon>
        <taxon>Fungi</taxon>
        <taxon>Dikarya</taxon>
        <taxon>Ascomycota</taxon>
        <taxon>Pezizomycotina</taxon>
        <taxon>Pezizomycetes</taxon>
        <taxon>Pezizales</taxon>
        <taxon>Ascobolaceae</taxon>
        <taxon>Ascobolus</taxon>
    </lineage>
</organism>
<proteinExistence type="predicted"/>
<feature type="compositionally biased region" description="Pro residues" evidence="1">
    <location>
        <begin position="105"/>
        <end position="117"/>
    </location>
</feature>
<feature type="compositionally biased region" description="Pro residues" evidence="1">
    <location>
        <begin position="24"/>
        <end position="41"/>
    </location>
</feature>
<dbReference type="Pfam" id="PF10454">
    <property type="entry name" value="DUF2458"/>
    <property type="match status" value="1"/>
</dbReference>
<reference evidence="2 3" key="1">
    <citation type="journal article" date="2018" name="Nat. Ecol. Evol.">
        <title>Pezizomycetes genomes reveal the molecular basis of ectomycorrhizal truffle lifestyle.</title>
        <authorList>
            <person name="Murat C."/>
            <person name="Payen T."/>
            <person name="Noel B."/>
            <person name="Kuo A."/>
            <person name="Morin E."/>
            <person name="Chen J."/>
            <person name="Kohler A."/>
            <person name="Krizsan K."/>
            <person name="Balestrini R."/>
            <person name="Da Silva C."/>
            <person name="Montanini B."/>
            <person name="Hainaut M."/>
            <person name="Levati E."/>
            <person name="Barry K.W."/>
            <person name="Belfiori B."/>
            <person name="Cichocki N."/>
            <person name="Clum A."/>
            <person name="Dockter R.B."/>
            <person name="Fauchery L."/>
            <person name="Guy J."/>
            <person name="Iotti M."/>
            <person name="Le Tacon F."/>
            <person name="Lindquist E.A."/>
            <person name="Lipzen A."/>
            <person name="Malagnac F."/>
            <person name="Mello A."/>
            <person name="Molinier V."/>
            <person name="Miyauchi S."/>
            <person name="Poulain J."/>
            <person name="Riccioni C."/>
            <person name="Rubini A."/>
            <person name="Sitrit Y."/>
            <person name="Splivallo R."/>
            <person name="Traeger S."/>
            <person name="Wang M."/>
            <person name="Zifcakova L."/>
            <person name="Wipf D."/>
            <person name="Zambonelli A."/>
            <person name="Paolocci F."/>
            <person name="Nowrousian M."/>
            <person name="Ottonello S."/>
            <person name="Baldrian P."/>
            <person name="Spatafora J.W."/>
            <person name="Henrissat B."/>
            <person name="Nagy L.G."/>
            <person name="Aury J.M."/>
            <person name="Wincker P."/>
            <person name="Grigoriev I.V."/>
            <person name="Bonfante P."/>
            <person name="Martin F.M."/>
        </authorList>
    </citation>
    <scope>NUCLEOTIDE SEQUENCE [LARGE SCALE GENOMIC DNA]</scope>
    <source>
        <strain evidence="2 3">RN42</strain>
    </source>
</reference>
<evidence type="ECO:0000256" key="1">
    <source>
        <dbReference type="SAM" id="MobiDB-lite"/>
    </source>
</evidence>
<gene>
    <name evidence="2" type="ORF">BJ508DRAFT_364331</name>
</gene>
<dbReference type="EMBL" id="ML119723">
    <property type="protein sequence ID" value="RPA77605.1"/>
    <property type="molecule type" value="Genomic_DNA"/>
</dbReference>